<feature type="transmembrane region" description="Helical" evidence="1">
    <location>
        <begin position="156"/>
        <end position="177"/>
    </location>
</feature>
<feature type="transmembrane region" description="Helical" evidence="1">
    <location>
        <begin position="230"/>
        <end position="252"/>
    </location>
</feature>
<feature type="transmembrane region" description="Helical" evidence="1">
    <location>
        <begin position="20"/>
        <end position="40"/>
    </location>
</feature>
<dbReference type="EMBL" id="JQCH01000032">
    <property type="protein sequence ID" value="KRO08168.1"/>
    <property type="molecule type" value="Genomic_DNA"/>
</dbReference>
<dbReference type="PANTHER" id="PTHR37305:SF1">
    <property type="entry name" value="MEMBRANE PROTEIN"/>
    <property type="match status" value="1"/>
</dbReference>
<dbReference type="PANTHER" id="PTHR37305">
    <property type="entry name" value="INTEGRAL MEMBRANE PROTEIN-RELATED"/>
    <property type="match status" value="1"/>
</dbReference>
<keyword evidence="3" id="KW-1185">Reference proteome</keyword>
<evidence type="ECO:0000256" key="1">
    <source>
        <dbReference type="SAM" id="Phobius"/>
    </source>
</evidence>
<evidence type="ECO:0000313" key="2">
    <source>
        <dbReference type="EMBL" id="KRO08168.1"/>
    </source>
</evidence>
<keyword evidence="1" id="KW-0812">Transmembrane</keyword>
<name>A0ABR5Q518_9LACO</name>
<protein>
    <recommendedName>
        <fullName evidence="4">ABC transporter permease</fullName>
    </recommendedName>
</protein>
<keyword evidence="1" id="KW-1133">Transmembrane helix</keyword>
<feature type="transmembrane region" description="Helical" evidence="1">
    <location>
        <begin position="74"/>
        <end position="93"/>
    </location>
</feature>
<reference evidence="2 3" key="1">
    <citation type="journal article" date="2015" name="Genome Announc.">
        <title>Expanding the biotechnology potential of lactobacilli through comparative genomics of 213 strains and associated genera.</title>
        <authorList>
            <person name="Sun Z."/>
            <person name="Harris H.M."/>
            <person name="McCann A."/>
            <person name="Guo C."/>
            <person name="Argimon S."/>
            <person name="Zhang W."/>
            <person name="Yang X."/>
            <person name="Jeffery I.B."/>
            <person name="Cooney J.C."/>
            <person name="Kagawa T.F."/>
            <person name="Liu W."/>
            <person name="Song Y."/>
            <person name="Salvetti E."/>
            <person name="Wrobel A."/>
            <person name="Rasinkangas P."/>
            <person name="Parkhill J."/>
            <person name="Rea M.C."/>
            <person name="O'Sullivan O."/>
            <person name="Ritari J."/>
            <person name="Douillard F.P."/>
            <person name="Paul Ross R."/>
            <person name="Yang R."/>
            <person name="Briner A.E."/>
            <person name="Felis G.E."/>
            <person name="de Vos W.M."/>
            <person name="Barrangou R."/>
            <person name="Klaenhammer T.R."/>
            <person name="Caufield P.W."/>
            <person name="Cui Y."/>
            <person name="Zhang H."/>
            <person name="O'Toole P.W."/>
        </authorList>
    </citation>
    <scope>NUCLEOTIDE SEQUENCE [LARGE SCALE GENOMIC DNA]</scope>
    <source>
        <strain evidence="2 3">DSM 26202</strain>
    </source>
</reference>
<sequence>MITGDFYRLRHSKGFYITELVLITFILATVLTGTLGSVSARPSSSSFSAFQQANTDGHWNSVTATKLMTSMCSFLVYLILPLFIMTIGFEFSSGSYKSLLSSGMTRANYFCSKYTVFIIIILIQFILYYGAVYTASGMSNNWGNFTVSFGIKMSQVILFQLLLILAIFAVAILIMFLTFSATAAIITTIVWQFLVAVFRMIFIHATWLKFFDFQGTIDTAFFVQMSPRDSVLYIFTAFATIITCALLSFYSFKQKNL</sequence>
<dbReference type="Proteomes" id="UP000051884">
    <property type="component" value="Unassembled WGS sequence"/>
</dbReference>
<feature type="transmembrane region" description="Helical" evidence="1">
    <location>
        <begin position="189"/>
        <end position="210"/>
    </location>
</feature>
<gene>
    <name evidence="2" type="ORF">IV59_GL001486</name>
</gene>
<comment type="caution">
    <text evidence="2">The sequence shown here is derived from an EMBL/GenBank/DDBJ whole genome shotgun (WGS) entry which is preliminary data.</text>
</comment>
<proteinExistence type="predicted"/>
<evidence type="ECO:0008006" key="4">
    <source>
        <dbReference type="Google" id="ProtNLM"/>
    </source>
</evidence>
<accession>A0ABR5Q518</accession>
<keyword evidence="1" id="KW-0472">Membrane</keyword>
<feature type="transmembrane region" description="Helical" evidence="1">
    <location>
        <begin position="114"/>
        <end position="136"/>
    </location>
</feature>
<evidence type="ECO:0000313" key="3">
    <source>
        <dbReference type="Proteomes" id="UP000051884"/>
    </source>
</evidence>
<organism evidence="2 3">
    <name type="scientific">Paucilactobacillus hokkaidonensis</name>
    <dbReference type="NCBI Taxonomy" id="1193095"/>
    <lineage>
        <taxon>Bacteria</taxon>
        <taxon>Bacillati</taxon>
        <taxon>Bacillota</taxon>
        <taxon>Bacilli</taxon>
        <taxon>Lactobacillales</taxon>
        <taxon>Lactobacillaceae</taxon>
        <taxon>Paucilactobacillus</taxon>
    </lineage>
</organism>